<comment type="caution">
    <text evidence="3">The sequence shown here is derived from an EMBL/GenBank/DDBJ whole genome shotgun (WGS) entry which is preliminary data.</text>
</comment>
<dbReference type="PANTHER" id="PTHR47505:SF1">
    <property type="entry name" value="DNA UTILIZATION PROTEIN YHGH"/>
    <property type="match status" value="1"/>
</dbReference>
<dbReference type="InterPro" id="IPR051910">
    <property type="entry name" value="ComF/GntX_DNA_util-trans"/>
</dbReference>
<gene>
    <name evidence="3" type="ORF">DWY99_00595</name>
</gene>
<dbReference type="AlphaFoldDB" id="A0A412B1K4"/>
<dbReference type="EMBL" id="QRTC01000001">
    <property type="protein sequence ID" value="RGQ44818.1"/>
    <property type="molecule type" value="Genomic_DNA"/>
</dbReference>
<comment type="similarity">
    <text evidence="1">Belongs to the ComF/GntX family.</text>
</comment>
<dbReference type="InterPro" id="IPR029057">
    <property type="entry name" value="PRTase-like"/>
</dbReference>
<accession>A0A412B1K4</accession>
<protein>
    <submittedName>
        <fullName evidence="3">ComF family protein</fullName>
    </submittedName>
</protein>
<reference evidence="3 4" key="1">
    <citation type="submission" date="2018-08" db="EMBL/GenBank/DDBJ databases">
        <title>A genome reference for cultivated species of the human gut microbiota.</title>
        <authorList>
            <person name="Zou Y."/>
            <person name="Xue W."/>
            <person name="Luo G."/>
        </authorList>
    </citation>
    <scope>NUCLEOTIDE SEQUENCE [LARGE SCALE GENOMIC DNA]</scope>
    <source>
        <strain evidence="3 4">AF28-26</strain>
    </source>
</reference>
<feature type="domain" description="Phosphoribosyltransferase" evidence="2">
    <location>
        <begin position="139"/>
        <end position="231"/>
    </location>
</feature>
<dbReference type="SUPFAM" id="SSF53271">
    <property type="entry name" value="PRTase-like"/>
    <property type="match status" value="1"/>
</dbReference>
<proteinExistence type="inferred from homology"/>
<evidence type="ECO:0000259" key="2">
    <source>
        <dbReference type="Pfam" id="PF00156"/>
    </source>
</evidence>
<name>A0A412B1K4_9FIRM</name>
<dbReference type="PANTHER" id="PTHR47505">
    <property type="entry name" value="DNA UTILIZATION PROTEIN YHGH"/>
    <property type="match status" value="1"/>
</dbReference>
<evidence type="ECO:0000313" key="3">
    <source>
        <dbReference type="EMBL" id="RGQ44818.1"/>
    </source>
</evidence>
<organism evidence="3 4">
    <name type="scientific">[Clostridium] leptum</name>
    <dbReference type="NCBI Taxonomy" id="1535"/>
    <lineage>
        <taxon>Bacteria</taxon>
        <taxon>Bacillati</taxon>
        <taxon>Bacillota</taxon>
        <taxon>Clostridia</taxon>
        <taxon>Eubacteriales</taxon>
        <taxon>Oscillospiraceae</taxon>
        <taxon>Oscillospiraceae incertae sedis</taxon>
    </lineage>
</organism>
<sequence length="239" mass="27315">MLLPAPSCGGNGMKFLRKLLRSFYPARCPYCGKVTRPFGEGCKNCVSQNPAQSEAYWIYHPYLRNDNIELICCSAWLYWDKPKAAVLRFKFHGRREYAESFGLSIARSVKENFSSVTFDLVCEIPLTKRRRRERGFDQARLLAKELARGLKLPYVSALEKPKGNRIQHELSFAERWENVKGVYRLKRKIDVRGKTVLLCDDIVTSGATMWEAGRVLLQHGAKAVYGVSLCRAKKWGTEG</sequence>
<dbReference type="CDD" id="cd06223">
    <property type="entry name" value="PRTases_typeI"/>
    <property type="match status" value="1"/>
</dbReference>
<evidence type="ECO:0000256" key="1">
    <source>
        <dbReference type="ARBA" id="ARBA00008007"/>
    </source>
</evidence>
<dbReference type="Gene3D" id="3.40.50.2020">
    <property type="match status" value="1"/>
</dbReference>
<dbReference type="InterPro" id="IPR000836">
    <property type="entry name" value="PRTase_dom"/>
</dbReference>
<evidence type="ECO:0000313" key="4">
    <source>
        <dbReference type="Proteomes" id="UP000284751"/>
    </source>
</evidence>
<dbReference type="Proteomes" id="UP000284751">
    <property type="component" value="Unassembled WGS sequence"/>
</dbReference>
<dbReference type="Pfam" id="PF00156">
    <property type="entry name" value="Pribosyltran"/>
    <property type="match status" value="1"/>
</dbReference>